<feature type="region of interest" description="Disordered" evidence="1">
    <location>
        <begin position="51"/>
        <end position="108"/>
    </location>
</feature>
<sequence length="176" mass="20287">MNKNRQLFKKVARSDSFTTLNWSKSFSKEINYNLISAITLEDEDELFISSSKKKDRRQQYPVVRQLEEKRRSSNSRNESTKKSMDSPRHDRFSCHPADHHGDNKDKRLCPIPQRMLSTEFRSQPNQEDLQRADCFAGNVSIGSDDNFDSFASLDLADVFGDRSSFGNSSRGLLVDR</sequence>
<proteinExistence type="predicted"/>
<feature type="compositionally biased region" description="Basic and acidic residues" evidence="1">
    <location>
        <begin position="78"/>
        <end position="108"/>
    </location>
</feature>
<accession>A0AAD2G253</accession>
<gene>
    <name evidence="2" type="ORF">CYCCA115_LOCUS18340</name>
</gene>
<dbReference type="Proteomes" id="UP001295423">
    <property type="component" value="Unassembled WGS sequence"/>
</dbReference>
<evidence type="ECO:0000313" key="3">
    <source>
        <dbReference type="Proteomes" id="UP001295423"/>
    </source>
</evidence>
<name>A0AAD2G253_9STRA</name>
<keyword evidence="3" id="KW-1185">Reference proteome</keyword>
<evidence type="ECO:0000313" key="2">
    <source>
        <dbReference type="EMBL" id="CAJ1959923.1"/>
    </source>
</evidence>
<reference evidence="2" key="1">
    <citation type="submission" date="2023-08" db="EMBL/GenBank/DDBJ databases">
        <authorList>
            <person name="Audoor S."/>
            <person name="Bilcke G."/>
        </authorList>
    </citation>
    <scope>NUCLEOTIDE SEQUENCE</scope>
</reference>
<organism evidence="2 3">
    <name type="scientific">Cylindrotheca closterium</name>
    <dbReference type="NCBI Taxonomy" id="2856"/>
    <lineage>
        <taxon>Eukaryota</taxon>
        <taxon>Sar</taxon>
        <taxon>Stramenopiles</taxon>
        <taxon>Ochrophyta</taxon>
        <taxon>Bacillariophyta</taxon>
        <taxon>Bacillariophyceae</taxon>
        <taxon>Bacillariophycidae</taxon>
        <taxon>Bacillariales</taxon>
        <taxon>Bacillariaceae</taxon>
        <taxon>Cylindrotheca</taxon>
    </lineage>
</organism>
<dbReference type="AlphaFoldDB" id="A0AAD2G253"/>
<dbReference type="EMBL" id="CAKOGP040002032">
    <property type="protein sequence ID" value="CAJ1959923.1"/>
    <property type="molecule type" value="Genomic_DNA"/>
</dbReference>
<protein>
    <submittedName>
        <fullName evidence="2">Uncharacterized protein</fullName>
    </submittedName>
</protein>
<comment type="caution">
    <text evidence="2">The sequence shown here is derived from an EMBL/GenBank/DDBJ whole genome shotgun (WGS) entry which is preliminary data.</text>
</comment>
<evidence type="ECO:0000256" key="1">
    <source>
        <dbReference type="SAM" id="MobiDB-lite"/>
    </source>
</evidence>